<sequence>MAEPGSSSNSDDSVEARIPASCPPSIAQVLHLAWQHKLAELKPLLNVPGRASVQEPATGETPLHAAIRACAPANRALLDLGRDPDEEEKEEEKEVVADRARAVVRELFLSGAIWNDVDSNDETPGCVAARLGLGDLYTLCVEAGVRAELLFGLLDGYEELESDDGEEGEDKDGADDEGVEEEVEAGEGADNTVETEGVEDIEVVVNSDRAFVPPKRLNGPDVNSKDYLRSNLTYSEGKLVDSEDNGVMMAWETSIMRSSVESLLPGLAVGRRILNIGFGMGIIDAMFAETHPSKHHIIEAHPAVLEHVNGPDSKFGKDWAASGPSDGAYKVHGGKWQDIVPKLLESGETYDAIYFDTFGEDYSQLRMFFTEYVPGLLEEDGRFGFFNGLGADRKICYDVYTQVVEMHLSDAGMDVEWQELDVDMKDLGTEGEGEWQGVKRRYWTLDKYRLPTCTLMG</sequence>
<evidence type="ECO:0000313" key="1">
    <source>
        <dbReference type="EMBL" id="KAI4867562.1"/>
    </source>
</evidence>
<reference evidence="1 2" key="1">
    <citation type="journal article" date="2022" name="New Phytol.">
        <title>Ecological generalism drives hyperdiversity of secondary metabolite gene clusters in xylarialean endophytes.</title>
        <authorList>
            <person name="Franco M.E.E."/>
            <person name="Wisecaver J.H."/>
            <person name="Arnold A.E."/>
            <person name="Ju Y.M."/>
            <person name="Slot J.C."/>
            <person name="Ahrendt S."/>
            <person name="Moore L.P."/>
            <person name="Eastman K.E."/>
            <person name="Scott K."/>
            <person name="Konkel Z."/>
            <person name="Mondo S.J."/>
            <person name="Kuo A."/>
            <person name="Hayes R.D."/>
            <person name="Haridas S."/>
            <person name="Andreopoulos B."/>
            <person name="Riley R."/>
            <person name="LaButti K."/>
            <person name="Pangilinan J."/>
            <person name="Lipzen A."/>
            <person name="Amirebrahimi M."/>
            <person name="Yan J."/>
            <person name="Adam C."/>
            <person name="Keymanesh K."/>
            <person name="Ng V."/>
            <person name="Louie K."/>
            <person name="Northen T."/>
            <person name="Drula E."/>
            <person name="Henrissat B."/>
            <person name="Hsieh H.M."/>
            <person name="Youens-Clark K."/>
            <person name="Lutzoni F."/>
            <person name="Miadlikowska J."/>
            <person name="Eastwood D.C."/>
            <person name="Hamelin R.C."/>
            <person name="Grigoriev I.V."/>
            <person name="U'Ren J.M."/>
        </authorList>
    </citation>
    <scope>NUCLEOTIDE SEQUENCE [LARGE SCALE GENOMIC DNA]</scope>
    <source>
        <strain evidence="1 2">CBS 119005</strain>
    </source>
</reference>
<gene>
    <name evidence="1" type="ORF">F4820DRAFT_199315</name>
</gene>
<comment type="caution">
    <text evidence="1">The sequence shown here is derived from an EMBL/GenBank/DDBJ whole genome shotgun (WGS) entry which is preliminary data.</text>
</comment>
<name>A0ACB9Z779_9PEZI</name>
<evidence type="ECO:0000313" key="2">
    <source>
        <dbReference type="Proteomes" id="UP001497700"/>
    </source>
</evidence>
<accession>A0ACB9Z779</accession>
<dbReference type="EMBL" id="MU393446">
    <property type="protein sequence ID" value="KAI4867562.1"/>
    <property type="molecule type" value="Genomic_DNA"/>
</dbReference>
<proteinExistence type="predicted"/>
<keyword evidence="2" id="KW-1185">Reference proteome</keyword>
<organism evidence="1 2">
    <name type="scientific">Hypoxylon rubiginosum</name>
    <dbReference type="NCBI Taxonomy" id="110542"/>
    <lineage>
        <taxon>Eukaryota</taxon>
        <taxon>Fungi</taxon>
        <taxon>Dikarya</taxon>
        <taxon>Ascomycota</taxon>
        <taxon>Pezizomycotina</taxon>
        <taxon>Sordariomycetes</taxon>
        <taxon>Xylariomycetidae</taxon>
        <taxon>Xylariales</taxon>
        <taxon>Hypoxylaceae</taxon>
        <taxon>Hypoxylon</taxon>
    </lineage>
</organism>
<protein>
    <submittedName>
        <fullName evidence="1">Arginine N-methyltransferase 2</fullName>
    </submittedName>
</protein>
<dbReference type="Proteomes" id="UP001497700">
    <property type="component" value="Unassembled WGS sequence"/>
</dbReference>